<proteinExistence type="predicted"/>
<gene>
    <name evidence="2" type="ORF">QUW28_08945</name>
</gene>
<organism evidence="2 3">
    <name type="scientific">Enorma phocaeensis</name>
    <dbReference type="NCBI Taxonomy" id="1871019"/>
    <lineage>
        <taxon>Bacteria</taxon>
        <taxon>Bacillati</taxon>
        <taxon>Actinomycetota</taxon>
        <taxon>Coriobacteriia</taxon>
        <taxon>Coriobacteriales</taxon>
        <taxon>Coriobacteriaceae</taxon>
        <taxon>Enorma</taxon>
    </lineage>
</organism>
<evidence type="ECO:0000313" key="2">
    <source>
        <dbReference type="EMBL" id="MDM8275613.1"/>
    </source>
</evidence>
<name>A0ABT7VAT3_9ACTN</name>
<accession>A0ABT7VAT3</accession>
<dbReference type="EMBL" id="JAUDDZ010000015">
    <property type="protein sequence ID" value="MDM8275613.1"/>
    <property type="molecule type" value="Genomic_DNA"/>
</dbReference>
<feature type="domain" description="ApeA N-terminal" evidence="1">
    <location>
        <begin position="11"/>
        <end position="245"/>
    </location>
</feature>
<keyword evidence="3" id="KW-1185">Reference proteome</keyword>
<reference evidence="3" key="1">
    <citation type="submission" date="2023-06" db="EMBL/GenBank/DDBJ databases">
        <title>Identification and characterization of horizontal gene transfer across gut microbiota members of farm animals based on homology search.</title>
        <authorList>
            <person name="Zeman M."/>
            <person name="Kubasova T."/>
            <person name="Jahodarova E."/>
            <person name="Nykrynova M."/>
            <person name="Rychlik I."/>
        </authorList>
    </citation>
    <scope>NUCLEOTIDE SEQUENCE [LARGE SCALE GENOMIC DNA]</scope>
    <source>
        <strain evidence="3">154_Feed</strain>
    </source>
</reference>
<protein>
    <recommendedName>
        <fullName evidence="1">ApeA N-terminal domain-containing protein</fullName>
    </recommendedName>
</protein>
<dbReference type="Proteomes" id="UP001529421">
    <property type="component" value="Unassembled WGS sequence"/>
</dbReference>
<dbReference type="InterPro" id="IPR041223">
    <property type="entry name" value="ApeA_NTD"/>
</dbReference>
<sequence length="485" mass="54920">MNEKIFAPALWSLNPNSNFEDDAVSGQLSFDGKSYLELDIPTGVLLDWPKIPTKDGYMQCHTVEGLHTDCVYGFSQTGEYYILRDVSSPGPSFAAPGFQKQSLSGASIFISRQRVEADPTAESISIKIPGLREWIGTVPFTVTSKLGGNRLTELTFNFDIDEVENVVLYENDELEIYVSFSFLRDGGRTPSYEFSFKSDCKLNFRYKQPSLGFDRAMELHVFPVVDFLAFCMGFRYTISSIEFKTIEGVCAEYLAPLVGLAGVPTNAQLDRIPLSYKRIENKINEMISRWIGFDEYARNSSALVTSLMNDWKMPLDMLFLASAQAFEAESRSGANEREISDEELQEKLSAIKSSNMNSKLRKWVIYKLRDAKWKSANSLAGDLVGRLGDYATFVVPDVSKYLKDHRAHRDAYTHRRTIKDDQRLSNADLFTHTEATQMLAYGSIGLYLGMEPEDLINAVKESRYRWNSIYRANLLYTIASNDDVL</sequence>
<dbReference type="RefSeq" id="WP_289545770.1">
    <property type="nucleotide sequence ID" value="NZ_JAUDDZ010000015.1"/>
</dbReference>
<dbReference type="Pfam" id="PF18862">
    <property type="entry name" value="ApeA_NTD1"/>
    <property type="match status" value="1"/>
</dbReference>
<evidence type="ECO:0000259" key="1">
    <source>
        <dbReference type="Pfam" id="PF18862"/>
    </source>
</evidence>
<reference evidence="2 3" key="2">
    <citation type="submission" date="2023-06" db="EMBL/GenBank/DDBJ databases">
        <authorList>
            <person name="Zeman M."/>
            <person name="Kubasova T."/>
            <person name="Jahodarova E."/>
            <person name="Nykrynova M."/>
            <person name="Rychlik I."/>
        </authorList>
    </citation>
    <scope>NUCLEOTIDE SEQUENCE [LARGE SCALE GENOMIC DNA]</scope>
    <source>
        <strain evidence="2 3">154_Feed</strain>
    </source>
</reference>
<comment type="caution">
    <text evidence="2">The sequence shown here is derived from an EMBL/GenBank/DDBJ whole genome shotgun (WGS) entry which is preliminary data.</text>
</comment>
<evidence type="ECO:0000313" key="3">
    <source>
        <dbReference type="Proteomes" id="UP001529421"/>
    </source>
</evidence>